<organism evidence="2 3">
    <name type="scientific">Candidatus Jorgensenbacteria bacterium RIFCSPLOWO2_01_FULL_45_25b</name>
    <dbReference type="NCBI Taxonomy" id="1798471"/>
    <lineage>
        <taxon>Bacteria</taxon>
        <taxon>Candidatus Joergenseniibacteriota</taxon>
    </lineage>
</organism>
<evidence type="ECO:0000256" key="1">
    <source>
        <dbReference type="SAM" id="Phobius"/>
    </source>
</evidence>
<evidence type="ECO:0000313" key="2">
    <source>
        <dbReference type="EMBL" id="OGG42155.1"/>
    </source>
</evidence>
<keyword evidence="1" id="KW-0812">Transmembrane</keyword>
<sequence>MDVRRQKIRFINKNRKGRGINIYIDMKKLLFVGTVIAVIVLAIGASAHGPASWGDVKGGEGMMRYIEDKAIGSADTHEEMEELMEKMIGGTLTEEEAGKMVEFMRGNAGSFGMMLARQNSNEGKIGKNKNTGDWGMMGSWGGGNSWWNFSWFFLIHIVSFILVWTFLGMGTLAFWKWVQKK</sequence>
<proteinExistence type="predicted"/>
<comment type="caution">
    <text evidence="2">The sequence shown here is derived from an EMBL/GenBank/DDBJ whole genome shotgun (WGS) entry which is preliminary data.</text>
</comment>
<feature type="transmembrane region" description="Helical" evidence="1">
    <location>
        <begin position="29"/>
        <end position="47"/>
    </location>
</feature>
<gene>
    <name evidence="2" type="ORF">A3A21_02105</name>
</gene>
<dbReference type="EMBL" id="MFKK01000004">
    <property type="protein sequence ID" value="OGG42155.1"/>
    <property type="molecule type" value="Genomic_DNA"/>
</dbReference>
<accession>A0A1F6BYX6</accession>
<name>A0A1F6BYX6_9BACT</name>
<reference evidence="2 3" key="1">
    <citation type="journal article" date="2016" name="Nat. Commun.">
        <title>Thousands of microbial genomes shed light on interconnected biogeochemical processes in an aquifer system.</title>
        <authorList>
            <person name="Anantharaman K."/>
            <person name="Brown C.T."/>
            <person name="Hug L.A."/>
            <person name="Sharon I."/>
            <person name="Castelle C.J."/>
            <person name="Probst A.J."/>
            <person name="Thomas B.C."/>
            <person name="Singh A."/>
            <person name="Wilkins M.J."/>
            <person name="Karaoz U."/>
            <person name="Brodie E.L."/>
            <person name="Williams K.H."/>
            <person name="Hubbard S.S."/>
            <person name="Banfield J.F."/>
        </authorList>
    </citation>
    <scope>NUCLEOTIDE SEQUENCE [LARGE SCALE GENOMIC DNA]</scope>
</reference>
<dbReference type="Proteomes" id="UP000176996">
    <property type="component" value="Unassembled WGS sequence"/>
</dbReference>
<keyword evidence="1" id="KW-0472">Membrane</keyword>
<feature type="transmembrane region" description="Helical" evidence="1">
    <location>
        <begin position="149"/>
        <end position="175"/>
    </location>
</feature>
<dbReference type="STRING" id="1798471.A3A21_02105"/>
<dbReference type="AlphaFoldDB" id="A0A1F6BYX6"/>
<evidence type="ECO:0000313" key="3">
    <source>
        <dbReference type="Proteomes" id="UP000176996"/>
    </source>
</evidence>
<keyword evidence="1" id="KW-1133">Transmembrane helix</keyword>
<protein>
    <submittedName>
        <fullName evidence="2">Uncharacterized protein</fullName>
    </submittedName>
</protein>